<dbReference type="AlphaFoldDB" id="A0A9Q8Q0J5"/>
<accession>A0A9Q8Q0J5</accession>
<feature type="domain" description="HphA N-terminal heme-binding" evidence="2">
    <location>
        <begin position="29"/>
        <end position="132"/>
    </location>
</feature>
<name>A0A9Q8Q0J5_9GAMM</name>
<dbReference type="Pfam" id="PF22829">
    <property type="entry name" value="HphA_C"/>
    <property type="match status" value="1"/>
</dbReference>
<evidence type="ECO:0000259" key="3">
    <source>
        <dbReference type="Pfam" id="PF22829"/>
    </source>
</evidence>
<dbReference type="InterPro" id="IPR054535">
    <property type="entry name" value="HphA_N"/>
</dbReference>
<evidence type="ECO:0000313" key="4">
    <source>
        <dbReference type="EMBL" id="UNH30744.1"/>
    </source>
</evidence>
<evidence type="ECO:0000313" key="5">
    <source>
        <dbReference type="Proteomes" id="UP000829116"/>
    </source>
</evidence>
<sequence>MKLLKQLIIFNLSLFSVFNTAYAELAFNQSADITDQSIKIAVGPSQINSDTHPAPLNSPGIGISILENGTKVSFKGLISSPYYEIPKDQYNNYDTELALTDPSLKNIGIYRFAKTDNEEVYFGEWTYQQDDTAYRNVYYAGQDITTDMPSEGSAIYTTSGISAGYAGNGPIMGSLSADFAQNTLQGDLTNGSLTLNIDAAITNNSATFAGAAKISHDSNQYSGDTSGHFFNDQASSLAGIATFTDNRQYDASFAGKKFIIKIE</sequence>
<evidence type="ECO:0000256" key="1">
    <source>
        <dbReference type="SAM" id="SignalP"/>
    </source>
</evidence>
<dbReference type="SUPFAM" id="SSF56925">
    <property type="entry name" value="OMPA-like"/>
    <property type="match status" value="1"/>
</dbReference>
<dbReference type="Pfam" id="PF22828">
    <property type="entry name" value="HphA_N"/>
    <property type="match status" value="1"/>
</dbReference>
<gene>
    <name evidence="4" type="ORF">MNY72_15820</name>
</gene>
<dbReference type="InterPro" id="IPR011250">
    <property type="entry name" value="OMP/PagP_B-barrel"/>
</dbReference>
<dbReference type="Proteomes" id="UP000829116">
    <property type="component" value="Chromosome"/>
</dbReference>
<dbReference type="Gene3D" id="2.40.160.90">
    <property type="match status" value="1"/>
</dbReference>
<feature type="signal peptide" evidence="1">
    <location>
        <begin position="1"/>
        <end position="23"/>
    </location>
</feature>
<dbReference type="InterPro" id="IPR054843">
    <property type="entry name" value="Slam_hemophilin_C"/>
</dbReference>
<organism evidence="4 5">
    <name type="scientific">Moellerella wisconsensis</name>
    <dbReference type="NCBI Taxonomy" id="158849"/>
    <lineage>
        <taxon>Bacteria</taxon>
        <taxon>Pseudomonadati</taxon>
        <taxon>Pseudomonadota</taxon>
        <taxon>Gammaproteobacteria</taxon>
        <taxon>Enterobacterales</taxon>
        <taxon>Morganellaceae</taxon>
        <taxon>Moellerella</taxon>
    </lineage>
</organism>
<keyword evidence="1" id="KW-0732">Signal</keyword>
<reference evidence="4" key="1">
    <citation type="submission" date="2022-03" db="EMBL/GenBank/DDBJ databases">
        <title>ESBL-producing Moellerella wisconsensis and Escherichia marmotae isolated from wild game meat.</title>
        <authorList>
            <person name="Biggel M."/>
        </authorList>
    </citation>
    <scope>NUCLEOTIDE SEQUENCE</scope>
    <source>
        <strain evidence="4">W51</strain>
    </source>
</reference>
<proteinExistence type="predicted"/>
<protein>
    <submittedName>
        <fullName evidence="4">Transferrin-binding protein-like solute binding protein</fullName>
    </submittedName>
</protein>
<dbReference type="InterPro" id="IPR054536">
    <property type="entry name" value="HphA_C"/>
</dbReference>
<dbReference type="NCBIfam" id="NF041636">
    <property type="entry name" value="slam_lipo"/>
    <property type="match status" value="1"/>
</dbReference>
<feature type="chain" id="PRO_5040113127" evidence="1">
    <location>
        <begin position="24"/>
        <end position="263"/>
    </location>
</feature>
<evidence type="ECO:0000259" key="2">
    <source>
        <dbReference type="Pfam" id="PF22828"/>
    </source>
</evidence>
<dbReference type="RefSeq" id="WP_241542202.1">
    <property type="nucleotide sequence ID" value="NZ_CAWQWN010000001.1"/>
</dbReference>
<dbReference type="EMBL" id="CP093245">
    <property type="protein sequence ID" value="UNH30744.1"/>
    <property type="molecule type" value="Genomic_DNA"/>
</dbReference>
<feature type="domain" description="HphA C-terminal" evidence="3">
    <location>
        <begin position="146"/>
        <end position="257"/>
    </location>
</feature>